<comment type="caution">
    <text evidence="1">The sequence shown here is derived from an EMBL/GenBank/DDBJ whole genome shotgun (WGS) entry which is preliminary data.</text>
</comment>
<dbReference type="AlphaFoldDB" id="A0A507B7Z0"/>
<dbReference type="STRING" id="1093900.A0A507B7Z0"/>
<dbReference type="Gene3D" id="3.30.559.10">
    <property type="entry name" value="Chloramphenicol acetyltransferase-like domain"/>
    <property type="match status" value="2"/>
</dbReference>
<name>A0A507B7Z0_9PEZI</name>
<dbReference type="OrthoDB" id="21502at2759"/>
<dbReference type="InParanoid" id="A0A507B7Z0"/>
<reference evidence="1 2" key="1">
    <citation type="submission" date="2019-06" db="EMBL/GenBank/DDBJ databases">
        <title>Draft genome sequence of the filamentous fungus Phialemoniopsis curvata isolated from diesel fuel.</title>
        <authorList>
            <person name="Varaljay V.A."/>
            <person name="Lyon W.J."/>
            <person name="Crouch A.L."/>
            <person name="Drake C.E."/>
            <person name="Hollomon J.M."/>
            <person name="Nadeau L.J."/>
            <person name="Nunn H.S."/>
            <person name="Stevenson B.S."/>
            <person name="Bojanowski C.L."/>
            <person name="Crookes-Goodson W.J."/>
        </authorList>
    </citation>
    <scope>NUCLEOTIDE SEQUENCE [LARGE SCALE GENOMIC DNA]</scope>
    <source>
        <strain evidence="1 2">D216</strain>
    </source>
</reference>
<dbReference type="Proteomes" id="UP000319257">
    <property type="component" value="Unassembled WGS sequence"/>
</dbReference>
<keyword evidence="2" id="KW-1185">Reference proteome</keyword>
<protein>
    <submittedName>
        <fullName evidence="1">Uncharacterized protein</fullName>
    </submittedName>
</protein>
<proteinExistence type="predicted"/>
<dbReference type="InterPro" id="IPR023213">
    <property type="entry name" value="CAT-like_dom_sf"/>
</dbReference>
<dbReference type="RefSeq" id="XP_030996957.1">
    <property type="nucleotide sequence ID" value="XM_031138943.1"/>
</dbReference>
<sequence length="472" mass="52302">MTDSVMPLPFFDDTPLWRAFILYSMFVFDDVLNPDKLRSSLEGLIHRPGWRKLGARLRQNASGHLEYHCPAEFSTTRPALSFTHVDTGVSASDHPIAARIPRPSAKPAVVGDPDEFRSLFRPEGAPTTLAHYFSKDVPQLGLHVVSFVDRTIVVIYWPHTLMDALGKRAFLNAWVLMLEGRDDEVEAPVGFETDPLAELGKHPSEAHKLENHRLSLLGLTSYGLRNALDFVRTPQNRMVCIPKTFVENLRGSAVAALAAETGEAEPYLSHGDVLCAWWTRLVLSHLPPNSHRTVVLNNAYSLRETLADNLLPEGAGSGYVSNATFFIHVLLPLDEVLGAPLHRVALAIRQAILSLGTRAQVEAFAALWRQSLGKLPPFFGDSGMHMITYSNWDKARLFETDFSAAVVQSAASSQTSGKPVYIQNNQFGLILPNAFPIIGRDGHGNFWLSGYLNKECLVSEIEEIMGWVTETL</sequence>
<evidence type="ECO:0000313" key="1">
    <source>
        <dbReference type="EMBL" id="TPX15246.1"/>
    </source>
</evidence>
<dbReference type="EMBL" id="SKBQ01000022">
    <property type="protein sequence ID" value="TPX15246.1"/>
    <property type="molecule type" value="Genomic_DNA"/>
</dbReference>
<dbReference type="GeneID" id="41971970"/>
<evidence type="ECO:0000313" key="2">
    <source>
        <dbReference type="Proteomes" id="UP000319257"/>
    </source>
</evidence>
<gene>
    <name evidence="1" type="ORF">E0L32_004523</name>
</gene>
<organism evidence="1 2">
    <name type="scientific">Thyridium curvatum</name>
    <dbReference type="NCBI Taxonomy" id="1093900"/>
    <lineage>
        <taxon>Eukaryota</taxon>
        <taxon>Fungi</taxon>
        <taxon>Dikarya</taxon>
        <taxon>Ascomycota</taxon>
        <taxon>Pezizomycotina</taxon>
        <taxon>Sordariomycetes</taxon>
        <taxon>Sordariomycetidae</taxon>
        <taxon>Thyridiales</taxon>
        <taxon>Thyridiaceae</taxon>
        <taxon>Thyridium</taxon>
    </lineage>
</organism>
<accession>A0A507B7Z0</accession>